<organism evidence="5 6">
    <name type="scientific">Malassezia restricta (strain ATCC 96810 / NBRC 103918 / CBS 7877)</name>
    <name type="common">Seborrheic dermatitis infection agent</name>
    <dbReference type="NCBI Taxonomy" id="425264"/>
    <lineage>
        <taxon>Eukaryota</taxon>
        <taxon>Fungi</taxon>
        <taxon>Dikarya</taxon>
        <taxon>Basidiomycota</taxon>
        <taxon>Ustilaginomycotina</taxon>
        <taxon>Malasseziomycetes</taxon>
        <taxon>Malasseziales</taxon>
        <taxon>Malasseziaceae</taxon>
        <taxon>Malassezia</taxon>
    </lineage>
</organism>
<evidence type="ECO:0000256" key="2">
    <source>
        <dbReference type="ARBA" id="ARBA00023242"/>
    </source>
</evidence>
<keyword evidence="2" id="KW-0539">Nucleus</keyword>
<feature type="compositionally biased region" description="Basic and acidic residues" evidence="3">
    <location>
        <begin position="16"/>
        <end position="49"/>
    </location>
</feature>
<dbReference type="GO" id="GO:0005634">
    <property type="term" value="C:nucleus"/>
    <property type="evidence" value="ECO:0007669"/>
    <property type="project" value="UniProtKB-SubCell"/>
</dbReference>
<evidence type="ECO:0000256" key="3">
    <source>
        <dbReference type="SAM" id="MobiDB-lite"/>
    </source>
</evidence>
<evidence type="ECO:0000313" key="6">
    <source>
        <dbReference type="Proteomes" id="UP000269793"/>
    </source>
</evidence>
<reference evidence="5 6" key="1">
    <citation type="submission" date="2018-10" db="EMBL/GenBank/DDBJ databases">
        <title>Complete genome sequence of Malassezia restricta CBS 7877.</title>
        <authorList>
            <person name="Morand S.C."/>
            <person name="Bertignac M."/>
            <person name="Iltis A."/>
            <person name="Kolder I."/>
            <person name="Pirovano W."/>
            <person name="Jourdain R."/>
            <person name="Clavaud C."/>
        </authorList>
    </citation>
    <scope>NUCLEOTIDE SEQUENCE [LARGE SCALE GENOMIC DNA]</scope>
    <source>
        <strain evidence="5 6">CBS 7877</strain>
    </source>
</reference>
<evidence type="ECO:0000313" key="5">
    <source>
        <dbReference type="EMBL" id="AYO43044.1"/>
    </source>
</evidence>
<sequence>MSQAPPHFVSQADLTDAQKRREREIQEAYARIGEEPPPKPAEEAYDPRPLYERLREARALQDERIEEMFKLRNQFRGLDESESQFLADIEQARKHREQEKRQQDAKELDEFRRATESKSSAPPPLPERTALPTIPKAKPRAGSKRKREQASALGIVPRKSTQPSASASCKNDPSS</sequence>
<keyword evidence="6" id="KW-1185">Reference proteome</keyword>
<proteinExistence type="predicted"/>
<accession>A0A3G2S4T2</accession>
<gene>
    <name evidence="5" type="primary">Fam192a</name>
    <name evidence="5" type="ORF">DNF11_2094</name>
</gene>
<feature type="region of interest" description="Disordered" evidence="3">
    <location>
        <begin position="87"/>
        <end position="175"/>
    </location>
</feature>
<protein>
    <recommendedName>
        <fullName evidence="4">FAM192A/Fyv6 N-terminal domain-containing protein</fullName>
    </recommendedName>
</protein>
<dbReference type="AlphaFoldDB" id="A0A3G2S4T2"/>
<feature type="compositionally biased region" description="Polar residues" evidence="3">
    <location>
        <begin position="159"/>
        <end position="175"/>
    </location>
</feature>
<dbReference type="Pfam" id="PF10187">
    <property type="entry name" value="FAM192A_Fyv6_N"/>
    <property type="match status" value="1"/>
</dbReference>
<dbReference type="InterPro" id="IPR039845">
    <property type="entry name" value="FAM192A"/>
</dbReference>
<dbReference type="InterPro" id="IPR019331">
    <property type="entry name" value="FAM192A/Fyv6_N"/>
</dbReference>
<evidence type="ECO:0000259" key="4">
    <source>
        <dbReference type="Pfam" id="PF10187"/>
    </source>
</evidence>
<evidence type="ECO:0000256" key="1">
    <source>
        <dbReference type="ARBA" id="ARBA00004123"/>
    </source>
</evidence>
<dbReference type="PANTHER" id="PTHR13495:SF0">
    <property type="entry name" value="PSME3-INTERACTING PROTEIN"/>
    <property type="match status" value="1"/>
</dbReference>
<dbReference type="VEuPathDB" id="FungiDB:DNF11_2094"/>
<name>A0A3G2S4T2_MALR7</name>
<comment type="subcellular location">
    <subcellularLocation>
        <location evidence="1">Nucleus</location>
    </subcellularLocation>
</comment>
<feature type="compositionally biased region" description="Basic residues" evidence="3">
    <location>
        <begin position="137"/>
        <end position="147"/>
    </location>
</feature>
<feature type="compositionally biased region" description="Basic and acidic residues" evidence="3">
    <location>
        <begin position="90"/>
        <end position="116"/>
    </location>
</feature>
<feature type="domain" description="FAM192A/Fyv6 N-terminal" evidence="4">
    <location>
        <begin position="8"/>
        <end position="112"/>
    </location>
</feature>
<feature type="region of interest" description="Disordered" evidence="3">
    <location>
        <begin position="1"/>
        <end position="49"/>
    </location>
</feature>
<dbReference type="PANTHER" id="PTHR13495">
    <property type="entry name" value="NEFA-INTERACTING NUCLEAR PROTEIN NIP30"/>
    <property type="match status" value="1"/>
</dbReference>
<dbReference type="EMBL" id="CP033150">
    <property type="protein sequence ID" value="AYO43044.1"/>
    <property type="molecule type" value="Genomic_DNA"/>
</dbReference>
<dbReference type="Proteomes" id="UP000269793">
    <property type="component" value="Chromosome III"/>
</dbReference>
<dbReference type="STRING" id="425264.A0A3G2S4T2"/>
<dbReference type="OrthoDB" id="75720at2759"/>